<accession>A0AAV5IN87</accession>
<dbReference type="EMBL" id="BPVZ01000014">
    <property type="protein sequence ID" value="GKU99817.1"/>
    <property type="molecule type" value="Genomic_DNA"/>
</dbReference>
<proteinExistence type="predicted"/>
<name>A0AAV5IN87_9ROSI</name>
<keyword evidence="2" id="KW-1185">Reference proteome</keyword>
<comment type="caution">
    <text evidence="1">The sequence shown here is derived from an EMBL/GenBank/DDBJ whole genome shotgun (WGS) entry which is preliminary data.</text>
</comment>
<organism evidence="1 2">
    <name type="scientific">Rubroshorea leprosula</name>
    <dbReference type="NCBI Taxonomy" id="152421"/>
    <lineage>
        <taxon>Eukaryota</taxon>
        <taxon>Viridiplantae</taxon>
        <taxon>Streptophyta</taxon>
        <taxon>Embryophyta</taxon>
        <taxon>Tracheophyta</taxon>
        <taxon>Spermatophyta</taxon>
        <taxon>Magnoliopsida</taxon>
        <taxon>eudicotyledons</taxon>
        <taxon>Gunneridae</taxon>
        <taxon>Pentapetalae</taxon>
        <taxon>rosids</taxon>
        <taxon>malvids</taxon>
        <taxon>Malvales</taxon>
        <taxon>Dipterocarpaceae</taxon>
        <taxon>Rubroshorea</taxon>
    </lineage>
</organism>
<dbReference type="Proteomes" id="UP001054252">
    <property type="component" value="Unassembled WGS sequence"/>
</dbReference>
<dbReference type="AlphaFoldDB" id="A0AAV5IN87"/>
<evidence type="ECO:0000313" key="1">
    <source>
        <dbReference type="EMBL" id="GKU99817.1"/>
    </source>
</evidence>
<reference evidence="1 2" key="1">
    <citation type="journal article" date="2021" name="Commun. Biol.">
        <title>The genome of Shorea leprosula (Dipterocarpaceae) highlights the ecological relevance of drought in aseasonal tropical rainforests.</title>
        <authorList>
            <person name="Ng K.K.S."/>
            <person name="Kobayashi M.J."/>
            <person name="Fawcett J.A."/>
            <person name="Hatakeyama M."/>
            <person name="Paape T."/>
            <person name="Ng C.H."/>
            <person name="Ang C.C."/>
            <person name="Tnah L.H."/>
            <person name="Lee C.T."/>
            <person name="Nishiyama T."/>
            <person name="Sese J."/>
            <person name="O'Brien M.J."/>
            <person name="Copetti D."/>
            <person name="Mohd Noor M.I."/>
            <person name="Ong R.C."/>
            <person name="Putra M."/>
            <person name="Sireger I.Z."/>
            <person name="Indrioko S."/>
            <person name="Kosugi Y."/>
            <person name="Izuno A."/>
            <person name="Isagi Y."/>
            <person name="Lee S.L."/>
            <person name="Shimizu K.K."/>
        </authorList>
    </citation>
    <scope>NUCLEOTIDE SEQUENCE [LARGE SCALE GENOMIC DNA]</scope>
    <source>
        <strain evidence="1">214</strain>
    </source>
</reference>
<sequence>MHLGLHPSCPRMLPELLNLRPLCPGHQRHSAEIPHDCLYRGSARLTHLLL</sequence>
<evidence type="ECO:0000313" key="2">
    <source>
        <dbReference type="Proteomes" id="UP001054252"/>
    </source>
</evidence>
<protein>
    <submittedName>
        <fullName evidence="1">Uncharacterized protein</fullName>
    </submittedName>
</protein>
<gene>
    <name evidence="1" type="ORF">SLEP1_g12606</name>
</gene>